<evidence type="ECO:0000313" key="1">
    <source>
        <dbReference type="EMBL" id="CAJ37824.1"/>
    </source>
</evidence>
<dbReference type="RefSeq" id="WP_012034765.1">
    <property type="nucleotide sequence ID" value="NC_009464.1"/>
</dbReference>
<gene>
    <name evidence="1" type="ORF">RRC39</name>
</gene>
<accession>Q0W1B9</accession>
<organism evidence="1 2">
    <name type="scientific">Methanocella arvoryzae (strain DSM 22066 / NBRC 105507 / MRE50)</name>
    <dbReference type="NCBI Taxonomy" id="351160"/>
    <lineage>
        <taxon>Archaea</taxon>
        <taxon>Methanobacteriati</taxon>
        <taxon>Methanobacteriota</taxon>
        <taxon>Stenosarchaea group</taxon>
        <taxon>Methanomicrobia</taxon>
        <taxon>Methanocellales</taxon>
        <taxon>Methanocellaceae</taxon>
        <taxon>Methanocella</taxon>
    </lineage>
</organism>
<keyword evidence="2" id="KW-1185">Reference proteome</keyword>
<reference evidence="1 2" key="1">
    <citation type="journal article" date="2006" name="Science">
        <title>Genome of rice cluster I archaea -- the key methane producers in the rice rhizosphere.</title>
        <authorList>
            <person name="Erkel C."/>
            <person name="Kube M."/>
            <person name="Reinhardt R."/>
            <person name="Liesack W."/>
        </authorList>
    </citation>
    <scope>NUCLEOTIDE SEQUENCE [LARGE SCALE GENOMIC DNA]</scope>
    <source>
        <strain evidence="2">DSM 22066 / NBRC 105507 / MRE50</strain>
    </source>
</reference>
<dbReference type="OrthoDB" id="147183at2157"/>
<dbReference type="KEGG" id="rci:RRC39"/>
<dbReference type="eggNOG" id="arCOG11651">
    <property type="taxonomic scope" value="Archaea"/>
</dbReference>
<dbReference type="Proteomes" id="UP000000663">
    <property type="component" value="Chromosome"/>
</dbReference>
<dbReference type="GeneID" id="5144810"/>
<dbReference type="AlphaFoldDB" id="Q0W1B9"/>
<protein>
    <submittedName>
        <fullName evidence="1">Uncharacterized protein</fullName>
    </submittedName>
</protein>
<proteinExistence type="predicted"/>
<dbReference type="EMBL" id="AM114193">
    <property type="protein sequence ID" value="CAJ37824.1"/>
    <property type="molecule type" value="Genomic_DNA"/>
</dbReference>
<evidence type="ECO:0000313" key="2">
    <source>
        <dbReference type="Proteomes" id="UP000000663"/>
    </source>
</evidence>
<name>Q0W1B9_METAR</name>
<sequence length="242" mass="27604">MKIFDMTKVRITRLGDSDSVGISLPVEYEKLEGFSAVLESAVDDGRLVLLVRPEVEPAVKETVNELWRDLRLLFSEIADVGEMPWDDVVIVWEVHEAAEGPVPISAAEVLTHRRLYHTKPVDWDKEDIRKSIHDTMTKLCELAAGRLGFKSRLFAMAFGDAVANKFSMISCTYGTLDVICEIFSEEFTRIDDDRYWPLTSVPARAAVAAGYRKIKRLEDDPQEFEKERARVQQKWGFPLQSH</sequence>